<dbReference type="Pfam" id="PF13416">
    <property type="entry name" value="SBP_bac_8"/>
    <property type="match status" value="1"/>
</dbReference>
<dbReference type="InterPro" id="IPR050490">
    <property type="entry name" value="Bact_solute-bd_prot1"/>
</dbReference>
<evidence type="ECO:0000256" key="3">
    <source>
        <dbReference type="ARBA" id="ARBA00022729"/>
    </source>
</evidence>
<keyword evidence="2" id="KW-0813">Transport</keyword>
<gene>
    <name evidence="4" type="ORF">DBZ45_04875</name>
</gene>
<comment type="caution">
    <text evidence="4">The sequence shown here is derived from an EMBL/GenBank/DDBJ whole genome shotgun (WGS) entry which is preliminary data.</text>
</comment>
<dbReference type="OrthoDB" id="9770625at2"/>
<dbReference type="Proteomes" id="UP000249166">
    <property type="component" value="Unassembled WGS sequence"/>
</dbReference>
<dbReference type="PANTHER" id="PTHR43649">
    <property type="entry name" value="ARABINOSE-BINDING PROTEIN-RELATED"/>
    <property type="match status" value="1"/>
</dbReference>
<evidence type="ECO:0000313" key="5">
    <source>
        <dbReference type="Proteomes" id="UP000249166"/>
    </source>
</evidence>
<evidence type="ECO:0000313" key="4">
    <source>
        <dbReference type="EMBL" id="RAM38534.1"/>
    </source>
</evidence>
<protein>
    <submittedName>
        <fullName evidence="4">Bicyclomycin resistance protein</fullName>
    </submittedName>
</protein>
<evidence type="ECO:0000256" key="2">
    <source>
        <dbReference type="ARBA" id="ARBA00022448"/>
    </source>
</evidence>
<organism evidence="4 5">
    <name type="scientific">Arthrobacter globiformis</name>
    <dbReference type="NCBI Taxonomy" id="1665"/>
    <lineage>
        <taxon>Bacteria</taxon>
        <taxon>Bacillati</taxon>
        <taxon>Actinomycetota</taxon>
        <taxon>Actinomycetes</taxon>
        <taxon>Micrococcales</taxon>
        <taxon>Micrococcaceae</taxon>
        <taxon>Arthrobacter</taxon>
    </lineage>
</organism>
<evidence type="ECO:0000256" key="1">
    <source>
        <dbReference type="ARBA" id="ARBA00008520"/>
    </source>
</evidence>
<dbReference type="PANTHER" id="PTHR43649:SF34">
    <property type="entry name" value="ABC TRANSPORTER PERIPLASMIC-BINDING PROTEIN YCJN-RELATED"/>
    <property type="match status" value="1"/>
</dbReference>
<name>A0A328HK10_ARTGO</name>
<dbReference type="Gene3D" id="3.40.190.10">
    <property type="entry name" value="Periplasmic binding protein-like II"/>
    <property type="match status" value="1"/>
</dbReference>
<proteinExistence type="inferred from homology"/>
<sequence length="414" mass="43705">MQALAADFTAATGLRAQLVSVPEHTFNQTLNSSAAAGNLPDVIGGISLGDVRALAVGKHVSAEANAGVVRTLGERTWSRRSLELTRDGGRQLAVPAASWQQVLYYRKDLFAKAGLAAPTTYARIRAAAEKLHRPGLAGFVAANTVGQAFTRQSFEHIAQGNGCELVDARRVITFDSPECAGALGFYSDMLRNYSVPGIQDPGTVRNAYFSGSVAMAVWPTLLLDELAGMRADARPSCPGCNLDPGFLARTTGVVAGIQGSGGHRPALFGDISSWAITNDSDTDRAKKFVEYVLSEGYTDWLSVAPEERLPVRAGTAANPSEYADAWRAMPVGVGRRDTLGRFYSAEVLSVLLQGVNDLRHWGILEGQGDLAGAAMADAAIAQAVADVSAGTADPRAAAAKAARSLRITLRTMND</sequence>
<keyword evidence="3" id="KW-0732">Signal</keyword>
<reference evidence="4 5" key="1">
    <citation type="submission" date="2018-04" db="EMBL/GenBank/DDBJ databases">
        <title>Bacteria isolated from cave deposits of Manipur.</title>
        <authorList>
            <person name="Sahoo D."/>
            <person name="Sarangthem I."/>
            <person name="Nandeibam J."/>
        </authorList>
    </citation>
    <scope>NUCLEOTIDE SEQUENCE [LARGE SCALE GENOMIC DNA]</scope>
    <source>
        <strain evidence="5">mrc11</strain>
    </source>
</reference>
<dbReference type="EMBL" id="QLNP01000062">
    <property type="protein sequence ID" value="RAM38534.1"/>
    <property type="molecule type" value="Genomic_DNA"/>
</dbReference>
<dbReference type="SUPFAM" id="SSF53850">
    <property type="entry name" value="Periplasmic binding protein-like II"/>
    <property type="match status" value="1"/>
</dbReference>
<dbReference type="InterPro" id="IPR006059">
    <property type="entry name" value="SBP"/>
</dbReference>
<dbReference type="AlphaFoldDB" id="A0A328HK10"/>
<comment type="similarity">
    <text evidence="1">Belongs to the bacterial solute-binding protein 1 family.</text>
</comment>
<accession>A0A328HK10</accession>